<dbReference type="InterPro" id="IPR008983">
    <property type="entry name" value="Tumour_necrosis_fac-like_dom"/>
</dbReference>
<keyword evidence="3 5" id="KW-0732">Signal</keyword>
<dbReference type="Pfam" id="PF00386">
    <property type="entry name" value="C1q"/>
    <property type="match status" value="1"/>
</dbReference>
<sequence>MFIMKICYIFIILKQCESIHFHVCGFEEKLEVFQASIKSIIADRDVNNDKLKLLSNEIHGLGIKSNSKLRKLEHELSIYNEALEKSLDKIERYSNLLSSKNSHSRESLNEAAHHAKGDKTQSSKDKMYRNLVPRFLVPDNIYNIGFTAVIGTHKEHLAIHQSIIFENVQTNEGLGYNSSSGVFKASVSGLYYFSVVIMSHATEDIETEIVKNGFPIASTYSGDSTTWNAGTQSTVLHLNVGDSVYIRIYNNPTVNDGNVRVFGYGWSSFSGIRISH</sequence>
<dbReference type="SMART" id="SM00110">
    <property type="entry name" value="C1Q"/>
    <property type="match status" value="1"/>
</dbReference>
<organism evidence="7 8">
    <name type="scientific">Mytilus galloprovincialis</name>
    <name type="common">Mediterranean mussel</name>
    <dbReference type="NCBI Taxonomy" id="29158"/>
    <lineage>
        <taxon>Eukaryota</taxon>
        <taxon>Metazoa</taxon>
        <taxon>Spiralia</taxon>
        <taxon>Lophotrochozoa</taxon>
        <taxon>Mollusca</taxon>
        <taxon>Bivalvia</taxon>
        <taxon>Autobranchia</taxon>
        <taxon>Pteriomorphia</taxon>
        <taxon>Mytilida</taxon>
        <taxon>Mytiloidea</taxon>
        <taxon>Mytilidae</taxon>
        <taxon>Mytilinae</taxon>
        <taxon>Mytilus</taxon>
    </lineage>
</organism>
<evidence type="ECO:0000313" key="7">
    <source>
        <dbReference type="EMBL" id="VDI44094.1"/>
    </source>
</evidence>
<name>A0A8B6F6Y3_MYTGA</name>
<comment type="caution">
    <text evidence="7">The sequence shown here is derived from an EMBL/GenBank/DDBJ whole genome shotgun (WGS) entry which is preliminary data.</text>
</comment>
<dbReference type="OrthoDB" id="6052633at2759"/>
<dbReference type="InterPro" id="IPR001073">
    <property type="entry name" value="C1q_dom"/>
</dbReference>
<evidence type="ECO:0000256" key="1">
    <source>
        <dbReference type="ARBA" id="ARBA00004613"/>
    </source>
</evidence>
<evidence type="ECO:0000313" key="8">
    <source>
        <dbReference type="Proteomes" id="UP000596742"/>
    </source>
</evidence>
<accession>A0A8B6F6Y3</accession>
<dbReference type="AlphaFoldDB" id="A0A8B6F6Y3"/>
<dbReference type="PANTHER" id="PTHR22923">
    <property type="entry name" value="CEREBELLIN-RELATED"/>
    <property type="match status" value="1"/>
</dbReference>
<proteinExistence type="predicted"/>
<dbReference type="Gene3D" id="2.60.120.40">
    <property type="match status" value="1"/>
</dbReference>
<dbReference type="SUPFAM" id="SSF49842">
    <property type="entry name" value="TNF-like"/>
    <property type="match status" value="1"/>
</dbReference>
<reference evidence="7" key="1">
    <citation type="submission" date="2018-11" db="EMBL/GenBank/DDBJ databases">
        <authorList>
            <person name="Alioto T."/>
            <person name="Alioto T."/>
        </authorList>
    </citation>
    <scope>NUCLEOTIDE SEQUENCE</scope>
</reference>
<evidence type="ECO:0000259" key="6">
    <source>
        <dbReference type="PROSITE" id="PS50871"/>
    </source>
</evidence>
<keyword evidence="2" id="KW-0964">Secreted</keyword>
<dbReference type="Proteomes" id="UP000596742">
    <property type="component" value="Unassembled WGS sequence"/>
</dbReference>
<protein>
    <recommendedName>
        <fullName evidence="6">C1q domain-containing protein</fullName>
    </recommendedName>
</protein>
<keyword evidence="8" id="KW-1185">Reference proteome</keyword>
<feature type="chain" id="PRO_5032775454" description="C1q domain-containing protein" evidence="5">
    <location>
        <begin position="19"/>
        <end position="276"/>
    </location>
</feature>
<dbReference type="InterPro" id="IPR050822">
    <property type="entry name" value="Cerebellin_Synaptic_Org"/>
</dbReference>
<comment type="subcellular location">
    <subcellularLocation>
        <location evidence="1">Secreted</location>
    </subcellularLocation>
</comment>
<dbReference type="PANTHER" id="PTHR22923:SF116">
    <property type="entry name" value="C1Q DOMAIN-CONTAINING PROTEIN"/>
    <property type="match status" value="1"/>
</dbReference>
<feature type="region of interest" description="Disordered" evidence="4">
    <location>
        <begin position="104"/>
        <end position="123"/>
    </location>
</feature>
<feature type="domain" description="C1q" evidence="6">
    <location>
        <begin position="139"/>
        <end position="276"/>
    </location>
</feature>
<dbReference type="GO" id="GO:0005576">
    <property type="term" value="C:extracellular region"/>
    <property type="evidence" value="ECO:0007669"/>
    <property type="project" value="UniProtKB-SubCell"/>
</dbReference>
<evidence type="ECO:0000256" key="2">
    <source>
        <dbReference type="ARBA" id="ARBA00022525"/>
    </source>
</evidence>
<feature type="signal peptide" evidence="5">
    <location>
        <begin position="1"/>
        <end position="18"/>
    </location>
</feature>
<dbReference type="EMBL" id="UYJE01006233">
    <property type="protein sequence ID" value="VDI44094.1"/>
    <property type="molecule type" value="Genomic_DNA"/>
</dbReference>
<dbReference type="PROSITE" id="PS50871">
    <property type="entry name" value="C1Q"/>
    <property type="match status" value="1"/>
</dbReference>
<evidence type="ECO:0000256" key="4">
    <source>
        <dbReference type="SAM" id="MobiDB-lite"/>
    </source>
</evidence>
<gene>
    <name evidence="7" type="ORF">MGAL_10B067825</name>
</gene>
<dbReference type="PRINTS" id="PR00007">
    <property type="entry name" value="COMPLEMNTC1Q"/>
</dbReference>
<evidence type="ECO:0000256" key="3">
    <source>
        <dbReference type="ARBA" id="ARBA00022729"/>
    </source>
</evidence>
<evidence type="ECO:0000256" key="5">
    <source>
        <dbReference type="SAM" id="SignalP"/>
    </source>
</evidence>